<dbReference type="OrthoDB" id="2359405at2759"/>
<feature type="domain" description="DUF7709" evidence="1">
    <location>
        <begin position="10"/>
        <end position="107"/>
    </location>
</feature>
<reference evidence="2" key="1">
    <citation type="journal article" date="2020" name="Stud. Mycol.">
        <title>101 Dothideomycetes genomes: a test case for predicting lifestyles and emergence of pathogens.</title>
        <authorList>
            <person name="Haridas S."/>
            <person name="Albert R."/>
            <person name="Binder M."/>
            <person name="Bloem J."/>
            <person name="Labutti K."/>
            <person name="Salamov A."/>
            <person name="Andreopoulos B."/>
            <person name="Baker S."/>
            <person name="Barry K."/>
            <person name="Bills G."/>
            <person name="Bluhm B."/>
            <person name="Cannon C."/>
            <person name="Castanera R."/>
            <person name="Culley D."/>
            <person name="Daum C."/>
            <person name="Ezra D."/>
            <person name="Gonzalez J."/>
            <person name="Henrissat B."/>
            <person name="Kuo A."/>
            <person name="Liang C."/>
            <person name="Lipzen A."/>
            <person name="Lutzoni F."/>
            <person name="Magnuson J."/>
            <person name="Mondo S."/>
            <person name="Nolan M."/>
            <person name="Ohm R."/>
            <person name="Pangilinan J."/>
            <person name="Park H.-J."/>
            <person name="Ramirez L."/>
            <person name="Alfaro M."/>
            <person name="Sun H."/>
            <person name="Tritt A."/>
            <person name="Yoshinaga Y."/>
            <person name="Zwiers L.-H."/>
            <person name="Turgeon B."/>
            <person name="Goodwin S."/>
            <person name="Spatafora J."/>
            <person name="Crous P."/>
            <person name="Grigoriev I."/>
        </authorList>
    </citation>
    <scope>NUCLEOTIDE SEQUENCE</scope>
    <source>
        <strain evidence="2">CBS 122368</strain>
    </source>
</reference>
<keyword evidence="3" id="KW-1185">Reference proteome</keyword>
<dbReference type="AlphaFoldDB" id="A0A6A6ISM6"/>
<organism evidence="2 3">
    <name type="scientific">Trematosphaeria pertusa</name>
    <dbReference type="NCBI Taxonomy" id="390896"/>
    <lineage>
        <taxon>Eukaryota</taxon>
        <taxon>Fungi</taxon>
        <taxon>Dikarya</taxon>
        <taxon>Ascomycota</taxon>
        <taxon>Pezizomycotina</taxon>
        <taxon>Dothideomycetes</taxon>
        <taxon>Pleosporomycetidae</taxon>
        <taxon>Pleosporales</taxon>
        <taxon>Massarineae</taxon>
        <taxon>Trematosphaeriaceae</taxon>
        <taxon>Trematosphaeria</taxon>
    </lineage>
</organism>
<proteinExistence type="predicted"/>
<evidence type="ECO:0000259" key="1">
    <source>
        <dbReference type="Pfam" id="PF24813"/>
    </source>
</evidence>
<sequence>MYHTEQPDDNLAAINSATIGTAMPVVILPDGQKVQTGTVAALLINIRAYDELVSGSNPDEGKMNEMEARMAASLPVLKKVGIFQLFTPEEWTQGTSAGRKFIGELAFKEGA</sequence>
<dbReference type="RefSeq" id="XP_033687836.1">
    <property type="nucleotide sequence ID" value="XM_033831884.1"/>
</dbReference>
<evidence type="ECO:0000313" key="2">
    <source>
        <dbReference type="EMBL" id="KAF2252832.1"/>
    </source>
</evidence>
<gene>
    <name evidence="2" type="ORF">BU26DRAFT_547488</name>
</gene>
<dbReference type="GeneID" id="54585214"/>
<dbReference type="EMBL" id="ML987191">
    <property type="protein sequence ID" value="KAF2252832.1"/>
    <property type="molecule type" value="Genomic_DNA"/>
</dbReference>
<evidence type="ECO:0000313" key="3">
    <source>
        <dbReference type="Proteomes" id="UP000800094"/>
    </source>
</evidence>
<name>A0A6A6ISM6_9PLEO</name>
<accession>A0A6A6ISM6</accession>
<protein>
    <recommendedName>
        <fullName evidence="1">DUF7709 domain-containing protein</fullName>
    </recommendedName>
</protein>
<dbReference type="Pfam" id="PF24813">
    <property type="entry name" value="DUF7709"/>
    <property type="match status" value="1"/>
</dbReference>
<dbReference type="Proteomes" id="UP000800094">
    <property type="component" value="Unassembled WGS sequence"/>
</dbReference>
<dbReference type="InterPro" id="IPR056126">
    <property type="entry name" value="DUF7709"/>
</dbReference>